<keyword evidence="1" id="KW-0472">Membrane</keyword>
<protein>
    <recommendedName>
        <fullName evidence="4">Transmembrane protein</fullName>
    </recommendedName>
</protein>
<dbReference type="Proteomes" id="UP001473424">
    <property type="component" value="Chromosome"/>
</dbReference>
<feature type="transmembrane region" description="Helical" evidence="1">
    <location>
        <begin position="30"/>
        <end position="56"/>
    </location>
</feature>
<proteinExistence type="predicted"/>
<evidence type="ECO:0008006" key="4">
    <source>
        <dbReference type="Google" id="ProtNLM"/>
    </source>
</evidence>
<name>A0ABN7BVF1_9MOLU</name>
<dbReference type="EMBL" id="AP028955">
    <property type="protein sequence ID" value="BET38921.1"/>
    <property type="molecule type" value="Genomic_DNA"/>
</dbReference>
<keyword evidence="3" id="KW-1185">Reference proteome</keyword>
<reference evidence="3" key="1">
    <citation type="journal article" date="2024" name="FEMS Microbiol. Lett.">
        <title>Genomic insights into Spiroplasma endosymbionts that induce male-killing and protective phenotypes in the pea aphid.</title>
        <authorList>
            <person name="Arai H."/>
            <person name="Legeai F."/>
            <person name="Kageyama D."/>
            <person name="Sugio A."/>
            <person name="Simon J.C."/>
        </authorList>
    </citation>
    <scope>NUCLEOTIDE SEQUENCE [LARGE SCALE GENOMIC DNA]</scope>
    <source>
        <strain evidence="3">sAp269</strain>
    </source>
</reference>
<accession>A0ABN7BVF1</accession>
<evidence type="ECO:0000313" key="3">
    <source>
        <dbReference type="Proteomes" id="UP001473424"/>
    </source>
</evidence>
<gene>
    <name evidence="2" type="ORF">SAP269_15100</name>
</gene>
<keyword evidence="1" id="KW-0812">Transmembrane</keyword>
<organism evidence="2 3">
    <name type="scientific">Spiroplasma ixodetis</name>
    <dbReference type="NCBI Taxonomy" id="2141"/>
    <lineage>
        <taxon>Bacteria</taxon>
        <taxon>Bacillati</taxon>
        <taxon>Mycoplasmatota</taxon>
        <taxon>Mollicutes</taxon>
        <taxon>Entomoplasmatales</taxon>
        <taxon>Spiroplasmataceae</taxon>
        <taxon>Spiroplasma</taxon>
    </lineage>
</organism>
<sequence>MSFIFTQHDDAPISDWGSAWTQRLNSINTAYSYIFITILIALIALLFYIIIIMKLYRRRAFQRKYGLTTQFANDYPIYDIKMYLGFTVNLAIVFSF</sequence>
<evidence type="ECO:0000256" key="1">
    <source>
        <dbReference type="SAM" id="Phobius"/>
    </source>
</evidence>
<keyword evidence="1" id="KW-1133">Transmembrane helix</keyword>
<evidence type="ECO:0000313" key="2">
    <source>
        <dbReference type="EMBL" id="BET38921.1"/>
    </source>
</evidence>